<dbReference type="Pfam" id="PF14604">
    <property type="entry name" value="SH3_9"/>
    <property type="match status" value="1"/>
</dbReference>
<dbReference type="GO" id="GO:0030027">
    <property type="term" value="C:lamellipodium"/>
    <property type="evidence" value="ECO:0007669"/>
    <property type="project" value="UniProtKB-SubCell"/>
</dbReference>
<keyword evidence="6" id="KW-0597">Phosphoprotein</keyword>
<evidence type="ECO:0000256" key="3">
    <source>
        <dbReference type="ARBA" id="ARBA00010020"/>
    </source>
</evidence>
<evidence type="ECO:0000259" key="12">
    <source>
        <dbReference type="PROSITE" id="PS50002"/>
    </source>
</evidence>
<dbReference type="SUPFAM" id="SSF50044">
    <property type="entry name" value="SH3-domain"/>
    <property type="match status" value="1"/>
</dbReference>
<evidence type="ECO:0000256" key="11">
    <source>
        <dbReference type="SAM" id="MobiDB-lite"/>
    </source>
</evidence>
<dbReference type="Gene3D" id="2.30.30.40">
    <property type="entry name" value="SH3 Domains"/>
    <property type="match status" value="1"/>
</dbReference>
<gene>
    <name evidence="13" type="ORF">ACAOBT_LOCUS19097</name>
</gene>
<evidence type="ECO:0000313" key="14">
    <source>
        <dbReference type="Proteomes" id="UP001152888"/>
    </source>
</evidence>
<keyword evidence="8" id="KW-0206">Cytoskeleton</keyword>
<dbReference type="PROSITE" id="PS50002">
    <property type="entry name" value="SH3"/>
    <property type="match status" value="1"/>
</dbReference>
<evidence type="ECO:0000256" key="8">
    <source>
        <dbReference type="ARBA" id="ARBA00023212"/>
    </source>
</evidence>
<keyword evidence="14" id="KW-1185">Reference proteome</keyword>
<dbReference type="InterPro" id="IPR036028">
    <property type="entry name" value="SH3-like_dom_sf"/>
</dbReference>
<reference evidence="13" key="1">
    <citation type="submission" date="2022-03" db="EMBL/GenBank/DDBJ databases">
        <authorList>
            <person name="Sayadi A."/>
        </authorList>
    </citation>
    <scope>NUCLEOTIDE SEQUENCE</scope>
</reference>
<dbReference type="GO" id="GO:0098858">
    <property type="term" value="C:actin-based cell projection"/>
    <property type="evidence" value="ECO:0007669"/>
    <property type="project" value="TreeGrafter"/>
</dbReference>
<dbReference type="GO" id="GO:0017124">
    <property type="term" value="F:SH3 domain binding"/>
    <property type="evidence" value="ECO:0007669"/>
    <property type="project" value="TreeGrafter"/>
</dbReference>
<dbReference type="Gene3D" id="6.10.140.1620">
    <property type="match status" value="1"/>
</dbReference>
<accession>A0A9P0LE95</accession>
<evidence type="ECO:0000256" key="4">
    <source>
        <dbReference type="ARBA" id="ARBA00022443"/>
    </source>
</evidence>
<feature type="compositionally biased region" description="Low complexity" evidence="11">
    <location>
        <begin position="282"/>
        <end position="302"/>
    </location>
</feature>
<evidence type="ECO:0000256" key="2">
    <source>
        <dbReference type="ARBA" id="ARBA00004510"/>
    </source>
</evidence>
<protein>
    <recommendedName>
        <fullName evidence="12">SH3 domain-containing protein</fullName>
    </recommendedName>
</protein>
<dbReference type="Proteomes" id="UP001152888">
    <property type="component" value="Unassembled WGS sequence"/>
</dbReference>
<dbReference type="CDD" id="cd11826">
    <property type="entry name" value="SH3_Abi"/>
    <property type="match status" value="1"/>
</dbReference>
<comment type="similarity">
    <text evidence="3">Belongs to the ABI family.</text>
</comment>
<name>A0A9P0LE95_ACAOB</name>
<dbReference type="InterPro" id="IPR028455">
    <property type="entry name" value="ABI3_SH3"/>
</dbReference>
<dbReference type="OrthoDB" id="2159336at2759"/>
<keyword evidence="5" id="KW-0963">Cytoplasm</keyword>
<dbReference type="Pfam" id="PF07815">
    <property type="entry name" value="Abi_HHR"/>
    <property type="match status" value="1"/>
</dbReference>
<dbReference type="PANTHER" id="PTHR10460">
    <property type="entry name" value="ABL INTERACTOR FAMILY MEMBER"/>
    <property type="match status" value="1"/>
</dbReference>
<dbReference type="EMBL" id="CAKOFQ010007066">
    <property type="protein sequence ID" value="CAH1989556.1"/>
    <property type="molecule type" value="Genomic_DNA"/>
</dbReference>
<dbReference type="SMART" id="SM00326">
    <property type="entry name" value="SH3"/>
    <property type="match status" value="1"/>
</dbReference>
<sequence length="500" mass="54315">MSAYYAQGSPSRESGVVSDCDAMAELAALLRSEIPEGRSNLTDNHTNLQRVAEYCEANYFQNENKRLALEETKNYTTQSLASVAYQINTLAYNFLQLLELQAAQLAEMESQMNHISQTVMIHKEKVARREIGVLTANKSTNRQYKIIAPANPEKPIKYLRKPIDYTIFDDIGHGVRSGGTPRQKQRGSSQGSIQSLNSMSGNMVGPAPTTKPPTPPQVSRTSSKVSTGTLSKGSREYRTPPAVAPPQVPSHYAPNYPLGHPRRGGGDRAGYGTLPMTGGGQQQQPQVGMVHPVQQQQPQQRESGGGYGEGHLSMPPPPSPLLQQQEQHQQLQHQSVPPQHPFMQTQHAPVPQGSLGMHTLSHAQGHRISQQLAAHMAAQRQSSGAGGQSPPLPPPPPPEDEEHEGFGRVRVAAMGAGGGGGGGGVMPIVPDEEDLPGWVPKNYIEKVVAIYDYYADKDDELSFQESAVIYVLKKNDDGWWEGVMDGITGLFPGNYVEPCV</sequence>
<dbReference type="InterPro" id="IPR028457">
    <property type="entry name" value="ABI"/>
</dbReference>
<feature type="compositionally biased region" description="Polar residues" evidence="11">
    <location>
        <begin position="180"/>
        <end position="201"/>
    </location>
</feature>
<dbReference type="GO" id="GO:0001764">
    <property type="term" value="P:neuron migration"/>
    <property type="evidence" value="ECO:0007669"/>
    <property type="project" value="TreeGrafter"/>
</dbReference>
<feature type="domain" description="SH3" evidence="12">
    <location>
        <begin position="442"/>
        <end position="500"/>
    </location>
</feature>
<dbReference type="PRINTS" id="PR00452">
    <property type="entry name" value="SH3DOMAIN"/>
</dbReference>
<evidence type="ECO:0000256" key="6">
    <source>
        <dbReference type="ARBA" id="ARBA00022553"/>
    </source>
</evidence>
<evidence type="ECO:0000256" key="1">
    <source>
        <dbReference type="ARBA" id="ARBA00004245"/>
    </source>
</evidence>
<evidence type="ECO:0000256" key="10">
    <source>
        <dbReference type="PROSITE-ProRule" id="PRU00192"/>
    </source>
</evidence>
<dbReference type="GO" id="GO:0005856">
    <property type="term" value="C:cytoskeleton"/>
    <property type="evidence" value="ECO:0007669"/>
    <property type="project" value="UniProtKB-SubCell"/>
</dbReference>
<dbReference type="FunFam" id="2.30.30.40:FF:000002">
    <property type="entry name" value="abl interactor 1 isoform X1"/>
    <property type="match status" value="1"/>
</dbReference>
<evidence type="ECO:0000256" key="9">
    <source>
        <dbReference type="ARBA" id="ARBA00023273"/>
    </source>
</evidence>
<evidence type="ECO:0000256" key="7">
    <source>
        <dbReference type="ARBA" id="ARBA00023054"/>
    </source>
</evidence>
<dbReference type="InterPro" id="IPR012849">
    <property type="entry name" value="Abl-interactor_HHR_dom"/>
</dbReference>
<keyword evidence="4 10" id="KW-0728">SH3 domain</keyword>
<proteinExistence type="inferred from homology"/>
<dbReference type="GO" id="GO:0035591">
    <property type="term" value="F:signaling adaptor activity"/>
    <property type="evidence" value="ECO:0007669"/>
    <property type="project" value="TreeGrafter"/>
</dbReference>
<dbReference type="AlphaFoldDB" id="A0A9P0LE95"/>
<dbReference type="GO" id="GO:0031209">
    <property type="term" value="C:SCAR complex"/>
    <property type="evidence" value="ECO:0007669"/>
    <property type="project" value="TreeGrafter"/>
</dbReference>
<comment type="caution">
    <text evidence="13">The sequence shown here is derived from an EMBL/GenBank/DDBJ whole genome shotgun (WGS) entry which is preliminary data.</text>
</comment>
<evidence type="ECO:0000256" key="5">
    <source>
        <dbReference type="ARBA" id="ARBA00022490"/>
    </source>
</evidence>
<feature type="compositionally biased region" description="Polar residues" evidence="11">
    <location>
        <begin position="217"/>
        <end position="232"/>
    </location>
</feature>
<dbReference type="InterPro" id="IPR001452">
    <property type="entry name" value="SH3_domain"/>
</dbReference>
<evidence type="ECO:0000313" key="13">
    <source>
        <dbReference type="EMBL" id="CAH1989556.1"/>
    </source>
</evidence>
<feature type="region of interest" description="Disordered" evidence="11">
    <location>
        <begin position="174"/>
        <end position="403"/>
    </location>
</feature>
<keyword evidence="7" id="KW-0175">Coiled coil</keyword>
<keyword evidence="9" id="KW-0966">Cell projection</keyword>
<organism evidence="13 14">
    <name type="scientific">Acanthoscelides obtectus</name>
    <name type="common">Bean weevil</name>
    <name type="synonym">Bruchus obtectus</name>
    <dbReference type="NCBI Taxonomy" id="200917"/>
    <lineage>
        <taxon>Eukaryota</taxon>
        <taxon>Metazoa</taxon>
        <taxon>Ecdysozoa</taxon>
        <taxon>Arthropoda</taxon>
        <taxon>Hexapoda</taxon>
        <taxon>Insecta</taxon>
        <taxon>Pterygota</taxon>
        <taxon>Neoptera</taxon>
        <taxon>Endopterygota</taxon>
        <taxon>Coleoptera</taxon>
        <taxon>Polyphaga</taxon>
        <taxon>Cucujiformia</taxon>
        <taxon>Chrysomeloidea</taxon>
        <taxon>Chrysomelidae</taxon>
        <taxon>Bruchinae</taxon>
        <taxon>Bruchini</taxon>
        <taxon>Acanthoscelides</taxon>
    </lineage>
</organism>
<feature type="compositionally biased region" description="Low complexity" evidence="11">
    <location>
        <begin position="321"/>
        <end position="337"/>
    </location>
</feature>
<dbReference type="PANTHER" id="PTHR10460:SF0">
    <property type="entry name" value="ABELSON INTERACTING PROTEIN, ISOFORM D"/>
    <property type="match status" value="1"/>
</dbReference>
<comment type="subcellular location">
    <subcellularLocation>
        <location evidence="2">Cell projection</location>
        <location evidence="2">Lamellipodium</location>
    </subcellularLocation>
    <subcellularLocation>
        <location evidence="1">Cytoplasm</location>
        <location evidence="1">Cytoskeleton</location>
    </subcellularLocation>
</comment>